<reference evidence="7 8" key="1">
    <citation type="submission" date="2016-10" db="EMBL/GenBank/DDBJ databases">
        <authorList>
            <person name="Varghese N."/>
            <person name="Submissions S."/>
        </authorList>
    </citation>
    <scope>NUCLEOTIDE SEQUENCE [LARGE SCALE GENOMIC DNA]</scope>
    <source>
        <strain evidence="7 8">S7-754</strain>
    </source>
</reference>
<keyword evidence="5 6" id="KW-0472">Membrane</keyword>
<dbReference type="AlphaFoldDB" id="A0A1G7PEZ7"/>
<comment type="similarity">
    <text evidence="2 6">Belongs to the SURF1 family.</text>
</comment>
<sequence length="228" mass="24592">MTDKGEPARGSGRFVLAVLGVALVALFLALGTWQVQRRAWKLDLIAKVEARQRAAPIPAPRSAGADDIYTRVFATGRFLHERTVLTQAVTVHGPGFWVVTPLQTSNFILLVNRGFVPSRTGFSRPAGIVRITGLIRMSEPKGGFLRNNDPVADRWYSRDVDAIAAAKGLGAVAPYFIDASGPAAPGGPIPGLTQTTFPNSHLSYALTWYTLALMSVLGTVIAIRRGRR</sequence>
<evidence type="ECO:0000256" key="4">
    <source>
        <dbReference type="ARBA" id="ARBA00022989"/>
    </source>
</evidence>
<dbReference type="PANTHER" id="PTHR23427">
    <property type="entry name" value="SURFEIT LOCUS PROTEIN"/>
    <property type="match status" value="1"/>
</dbReference>
<dbReference type="PROSITE" id="PS50895">
    <property type="entry name" value="SURF1"/>
    <property type="match status" value="1"/>
</dbReference>
<keyword evidence="4 6" id="KW-1133">Transmembrane helix</keyword>
<dbReference type="GO" id="GO:0005886">
    <property type="term" value="C:plasma membrane"/>
    <property type="evidence" value="ECO:0007669"/>
    <property type="project" value="UniProtKB-SubCell"/>
</dbReference>
<dbReference type="InterPro" id="IPR002994">
    <property type="entry name" value="Surf1/Shy1"/>
</dbReference>
<organism evidence="7 8">
    <name type="scientific">Sphingomonas carotinifaciens</name>
    <dbReference type="NCBI Taxonomy" id="1166323"/>
    <lineage>
        <taxon>Bacteria</taxon>
        <taxon>Pseudomonadati</taxon>
        <taxon>Pseudomonadota</taxon>
        <taxon>Alphaproteobacteria</taxon>
        <taxon>Sphingomonadales</taxon>
        <taxon>Sphingomonadaceae</taxon>
        <taxon>Sphingomonas</taxon>
    </lineage>
</organism>
<name>A0A1G7PEZ7_9SPHN</name>
<dbReference type="EMBL" id="FNBI01000006">
    <property type="protein sequence ID" value="SDF84825.1"/>
    <property type="molecule type" value="Genomic_DNA"/>
</dbReference>
<dbReference type="PANTHER" id="PTHR23427:SF2">
    <property type="entry name" value="SURFEIT LOCUS PROTEIN 1"/>
    <property type="match status" value="1"/>
</dbReference>
<dbReference type="CDD" id="cd06662">
    <property type="entry name" value="SURF1"/>
    <property type="match status" value="1"/>
</dbReference>
<evidence type="ECO:0000256" key="5">
    <source>
        <dbReference type="ARBA" id="ARBA00023136"/>
    </source>
</evidence>
<accession>A0A1G7PEZ7</accession>
<evidence type="ECO:0000256" key="2">
    <source>
        <dbReference type="ARBA" id="ARBA00007165"/>
    </source>
</evidence>
<dbReference type="InterPro" id="IPR045214">
    <property type="entry name" value="Surf1/Surf4"/>
</dbReference>
<evidence type="ECO:0000313" key="7">
    <source>
        <dbReference type="EMBL" id="SDF84825.1"/>
    </source>
</evidence>
<evidence type="ECO:0000256" key="1">
    <source>
        <dbReference type="ARBA" id="ARBA00004370"/>
    </source>
</evidence>
<dbReference type="Proteomes" id="UP000323502">
    <property type="component" value="Unassembled WGS sequence"/>
</dbReference>
<keyword evidence="6" id="KW-1003">Cell membrane</keyword>
<keyword evidence="3 6" id="KW-0812">Transmembrane</keyword>
<evidence type="ECO:0000256" key="3">
    <source>
        <dbReference type="ARBA" id="ARBA00022692"/>
    </source>
</evidence>
<dbReference type="Pfam" id="PF02104">
    <property type="entry name" value="SURF1"/>
    <property type="match status" value="1"/>
</dbReference>
<dbReference type="RefSeq" id="WP_174236655.1">
    <property type="nucleotide sequence ID" value="NZ_FNBI01000006.1"/>
</dbReference>
<feature type="transmembrane region" description="Helical" evidence="6">
    <location>
        <begin position="202"/>
        <end position="223"/>
    </location>
</feature>
<keyword evidence="8" id="KW-1185">Reference proteome</keyword>
<comment type="subcellular location">
    <subcellularLocation>
        <location evidence="6">Cell membrane</location>
        <topology evidence="6">Multi-pass membrane protein</topology>
    </subcellularLocation>
    <subcellularLocation>
        <location evidence="1">Membrane</location>
    </subcellularLocation>
</comment>
<protein>
    <recommendedName>
        <fullName evidence="6">SURF1-like protein</fullName>
    </recommendedName>
</protein>
<evidence type="ECO:0000256" key="6">
    <source>
        <dbReference type="RuleBase" id="RU363076"/>
    </source>
</evidence>
<proteinExistence type="inferred from homology"/>
<feature type="transmembrane region" description="Helical" evidence="6">
    <location>
        <begin position="12"/>
        <end position="33"/>
    </location>
</feature>
<evidence type="ECO:0000313" key="8">
    <source>
        <dbReference type="Proteomes" id="UP000323502"/>
    </source>
</evidence>
<gene>
    <name evidence="7" type="ORF">SAMN05216557_106175</name>
</gene>